<evidence type="ECO:0000313" key="2">
    <source>
        <dbReference type="Proteomes" id="UP000026960"/>
    </source>
</evidence>
<dbReference type="AlphaFoldDB" id="A0A0D3EQ31"/>
<reference evidence="1" key="2">
    <citation type="submission" date="2015-03" db="UniProtKB">
        <authorList>
            <consortium name="EnsemblPlants"/>
        </authorList>
    </citation>
    <scope>IDENTIFICATION</scope>
</reference>
<sequence length="97" mass="11060">MTNLYDQKEVLKYSTTSLCSSGSIFWMSVGPAYVRVLTNVPFSMTSSFSPVVYNLVPLKQVNLHLPESENWYLQNTVPNVCMPLKSSIPFFRAWGFK</sequence>
<protein>
    <submittedName>
        <fullName evidence="1">Uncharacterized protein</fullName>
    </submittedName>
</protein>
<name>A0A0D3EQ31_9ORYZ</name>
<keyword evidence="2" id="KW-1185">Reference proteome</keyword>
<dbReference type="Proteomes" id="UP000026960">
    <property type="component" value="Chromosome 1"/>
</dbReference>
<evidence type="ECO:0000313" key="1">
    <source>
        <dbReference type="EnsemblPlants" id="OBART01G19350.1"/>
    </source>
</evidence>
<dbReference type="HOGENOM" id="CLU_2534164_0_0_1"/>
<dbReference type="EnsemblPlants" id="OBART01G19350.1">
    <property type="protein sequence ID" value="OBART01G19350.1"/>
    <property type="gene ID" value="OBART01G19350"/>
</dbReference>
<proteinExistence type="predicted"/>
<accession>A0A0D3EQ31</accession>
<organism evidence="1">
    <name type="scientific">Oryza barthii</name>
    <dbReference type="NCBI Taxonomy" id="65489"/>
    <lineage>
        <taxon>Eukaryota</taxon>
        <taxon>Viridiplantae</taxon>
        <taxon>Streptophyta</taxon>
        <taxon>Embryophyta</taxon>
        <taxon>Tracheophyta</taxon>
        <taxon>Spermatophyta</taxon>
        <taxon>Magnoliopsida</taxon>
        <taxon>Liliopsida</taxon>
        <taxon>Poales</taxon>
        <taxon>Poaceae</taxon>
        <taxon>BOP clade</taxon>
        <taxon>Oryzoideae</taxon>
        <taxon>Oryzeae</taxon>
        <taxon>Oryzinae</taxon>
        <taxon>Oryza</taxon>
    </lineage>
</organism>
<reference evidence="1" key="1">
    <citation type="journal article" date="2009" name="Rice">
        <title>De Novo Next Generation Sequencing of Plant Genomes.</title>
        <authorList>
            <person name="Rounsley S."/>
            <person name="Marri P.R."/>
            <person name="Yu Y."/>
            <person name="He R."/>
            <person name="Sisneros N."/>
            <person name="Goicoechea J.L."/>
            <person name="Lee S.J."/>
            <person name="Angelova A."/>
            <person name="Kudrna D."/>
            <person name="Luo M."/>
            <person name="Affourtit J."/>
            <person name="Desany B."/>
            <person name="Knight J."/>
            <person name="Niazi F."/>
            <person name="Egholm M."/>
            <person name="Wing R.A."/>
        </authorList>
    </citation>
    <scope>NUCLEOTIDE SEQUENCE [LARGE SCALE GENOMIC DNA]</scope>
    <source>
        <strain evidence="1">cv. IRGC 105608</strain>
    </source>
</reference>
<dbReference type="PaxDb" id="65489-OBART01G19350.1"/>
<dbReference type="Gramene" id="OBART01G19350.1">
    <property type="protein sequence ID" value="OBART01G19350.1"/>
    <property type="gene ID" value="OBART01G19350"/>
</dbReference>